<dbReference type="KEGG" id="ccl:Clocl_0679"/>
<dbReference type="RefSeq" id="WP_014254017.1">
    <property type="nucleotide sequence ID" value="NC_016627.1"/>
</dbReference>
<dbReference type="AlphaFoldDB" id="G8LUP6"/>
<dbReference type="InterPro" id="IPR007295">
    <property type="entry name" value="DUF402"/>
</dbReference>
<protein>
    <recommendedName>
        <fullName evidence="1">DUF402 domain-containing protein</fullName>
    </recommendedName>
</protein>
<keyword evidence="3" id="KW-1185">Reference proteome</keyword>
<dbReference type="HOGENOM" id="CLU_1649215_0_0_9"/>
<dbReference type="SUPFAM" id="SSF159234">
    <property type="entry name" value="FomD-like"/>
    <property type="match status" value="1"/>
</dbReference>
<dbReference type="InterPro" id="IPR035930">
    <property type="entry name" value="FomD-like_sf"/>
</dbReference>
<dbReference type="eggNOG" id="COG2306">
    <property type="taxonomic scope" value="Bacteria"/>
</dbReference>
<evidence type="ECO:0000313" key="2">
    <source>
        <dbReference type="EMBL" id="AEV67386.1"/>
    </source>
</evidence>
<dbReference type="Proteomes" id="UP000005435">
    <property type="component" value="Chromosome"/>
</dbReference>
<evidence type="ECO:0000313" key="3">
    <source>
        <dbReference type="Proteomes" id="UP000005435"/>
    </source>
</evidence>
<name>G8LUP6_ACECE</name>
<accession>G8LUP6</accession>
<proteinExistence type="predicted"/>
<reference evidence="2 3" key="2">
    <citation type="journal article" date="2012" name="Stand. Genomic Sci.">
        <title>Complete Genome Sequence of Clostridium clariflavum DSM 19732.</title>
        <authorList>
            <person name="Izquierdo J.A."/>
            <person name="Goodwin L."/>
            <person name="Davenport K.W."/>
            <person name="Teshima H."/>
            <person name="Bruce D."/>
            <person name="Detter C."/>
            <person name="Tapia R."/>
            <person name="Han S."/>
            <person name="Land M."/>
            <person name="Hauser L."/>
            <person name="Jeffries C.D."/>
            <person name="Han J."/>
            <person name="Pitluck S."/>
            <person name="Nolan M."/>
            <person name="Chen A."/>
            <person name="Huntemann M."/>
            <person name="Mavromatis K."/>
            <person name="Mikhailova N."/>
            <person name="Liolios K."/>
            <person name="Woyke T."/>
            <person name="Lynd L.R."/>
        </authorList>
    </citation>
    <scope>NUCLEOTIDE SEQUENCE [LARGE SCALE GENOMIC DNA]</scope>
    <source>
        <strain evidence="3">DSM 19732 / NBRC 101661 / EBR45</strain>
    </source>
</reference>
<dbReference type="STRING" id="720554.Clocl_0679"/>
<dbReference type="Gene3D" id="2.40.380.10">
    <property type="entry name" value="FomD-like"/>
    <property type="match status" value="1"/>
</dbReference>
<gene>
    <name evidence="2" type="ordered locus">Clocl_0679</name>
</gene>
<sequence>MKKPTILRKRYIPFETVDISGDELISRSDDLIVTRWKPIKSRSDISGGISYTFLKEGYKVSKFLGPSGEFKYWYCDLINVDYDEKLDKYVLTDLLVDVKIMPDGSVMVLDVDEVAEAMEKGLITKEEACTALRTLAKVLEMAYNGNFPPSVCLE</sequence>
<evidence type="ECO:0000259" key="1">
    <source>
        <dbReference type="Pfam" id="PF04167"/>
    </source>
</evidence>
<dbReference type="Pfam" id="PF04167">
    <property type="entry name" value="DUF402"/>
    <property type="match status" value="1"/>
</dbReference>
<feature type="domain" description="DUF402" evidence="1">
    <location>
        <begin position="9"/>
        <end position="147"/>
    </location>
</feature>
<reference evidence="3" key="1">
    <citation type="submission" date="2011-12" db="EMBL/GenBank/DDBJ databases">
        <title>Complete sequence of Clostridium clariflavum DSM 19732.</title>
        <authorList>
            <consortium name="US DOE Joint Genome Institute"/>
            <person name="Lucas S."/>
            <person name="Han J."/>
            <person name="Lapidus A."/>
            <person name="Cheng J.-F."/>
            <person name="Goodwin L."/>
            <person name="Pitluck S."/>
            <person name="Peters L."/>
            <person name="Teshima H."/>
            <person name="Detter J.C."/>
            <person name="Han C."/>
            <person name="Tapia R."/>
            <person name="Land M."/>
            <person name="Hauser L."/>
            <person name="Kyrpides N."/>
            <person name="Ivanova N."/>
            <person name="Pagani I."/>
            <person name="Kitzmiller T."/>
            <person name="Lynd L."/>
            <person name="Izquierdo J."/>
            <person name="Woyke T."/>
        </authorList>
    </citation>
    <scope>NUCLEOTIDE SEQUENCE [LARGE SCALE GENOMIC DNA]</scope>
    <source>
        <strain evidence="3">DSM 19732 / NBRC 101661 / EBR45</strain>
    </source>
</reference>
<dbReference type="OrthoDB" id="2064617at2"/>
<organism evidence="2 3">
    <name type="scientific">Acetivibrio clariflavus (strain DSM 19732 / NBRC 101661 / EBR45)</name>
    <name type="common">Clostridium clariflavum</name>
    <dbReference type="NCBI Taxonomy" id="720554"/>
    <lineage>
        <taxon>Bacteria</taxon>
        <taxon>Bacillati</taxon>
        <taxon>Bacillota</taxon>
        <taxon>Clostridia</taxon>
        <taxon>Eubacteriales</taxon>
        <taxon>Oscillospiraceae</taxon>
        <taxon>Acetivibrio</taxon>
    </lineage>
</organism>
<dbReference type="EMBL" id="CP003065">
    <property type="protein sequence ID" value="AEV67386.1"/>
    <property type="molecule type" value="Genomic_DNA"/>
</dbReference>